<dbReference type="Proteomes" id="UP000553459">
    <property type="component" value="Unassembled WGS sequence"/>
</dbReference>
<evidence type="ECO:0000259" key="4">
    <source>
        <dbReference type="Pfam" id="PF00294"/>
    </source>
</evidence>
<dbReference type="Gene3D" id="3.40.1190.20">
    <property type="match status" value="1"/>
</dbReference>
<dbReference type="InterPro" id="IPR029056">
    <property type="entry name" value="Ribokinase-like"/>
</dbReference>
<gene>
    <name evidence="5" type="ORF">GNY06_12915</name>
</gene>
<dbReference type="CDD" id="cd01167">
    <property type="entry name" value="bac_FRK"/>
    <property type="match status" value="1"/>
</dbReference>
<dbReference type="EMBL" id="JAAABJ010000653">
    <property type="protein sequence ID" value="NAW52238.1"/>
    <property type="molecule type" value="Genomic_DNA"/>
</dbReference>
<dbReference type="AlphaFoldDB" id="A0A845Q0R6"/>
<dbReference type="InterPro" id="IPR011611">
    <property type="entry name" value="PfkB_dom"/>
</dbReference>
<dbReference type="SUPFAM" id="SSF53613">
    <property type="entry name" value="Ribokinase-like"/>
    <property type="match status" value="1"/>
</dbReference>
<dbReference type="PROSITE" id="PS00584">
    <property type="entry name" value="PFKB_KINASES_2"/>
    <property type="match status" value="1"/>
</dbReference>
<keyword evidence="6" id="KW-1185">Reference proteome</keyword>
<evidence type="ECO:0000256" key="2">
    <source>
        <dbReference type="ARBA" id="ARBA00022679"/>
    </source>
</evidence>
<dbReference type="PROSITE" id="PS00583">
    <property type="entry name" value="PFKB_KINASES_1"/>
    <property type="match status" value="1"/>
</dbReference>
<proteinExistence type="inferred from homology"/>
<dbReference type="Pfam" id="PF00294">
    <property type="entry name" value="PfkB"/>
    <property type="match status" value="1"/>
</dbReference>
<organism evidence="5 6">
    <name type="scientific">Elizabethkingia argenteiflava</name>
    <dbReference type="NCBI Taxonomy" id="2681556"/>
    <lineage>
        <taxon>Bacteria</taxon>
        <taxon>Pseudomonadati</taxon>
        <taxon>Bacteroidota</taxon>
        <taxon>Flavobacteriia</taxon>
        <taxon>Flavobacteriales</taxon>
        <taxon>Weeksellaceae</taxon>
        <taxon>Elizabethkingia</taxon>
    </lineage>
</organism>
<name>A0A845Q0R6_9FLAO</name>
<dbReference type="PANTHER" id="PTHR43085">
    <property type="entry name" value="HEXOKINASE FAMILY MEMBER"/>
    <property type="match status" value="1"/>
</dbReference>
<sequence>MKNHPYAVCFGETLWDIFPDDARAGGAPFNVAYHISRMGCDAKMLSKVGHDELGKKLIDQIREWGITTEYIQIDKEKPTSTVVANFDENNEAHYEIIKDVAWDYIEIMDQHQELIAGAEAFVFGSLCARNLKTRETLFHLLKHAKFRVFDVNFRPPFIDLETIKALLHQTDLVKMNKSELRKILEFFDQTYTTEEAGVSFIQQYFGIHEVILTKGSKGAKYFIGDQKYDFSAVPVEIGDTVGSGDAFLAGFLSKRLIGEKPETIMRQAVALGAFVTSQFGACPDYHYEQFRTFRDSRSCVSL</sequence>
<dbReference type="InterPro" id="IPR050306">
    <property type="entry name" value="PfkB_Carbo_kinase"/>
</dbReference>
<reference evidence="5 6" key="1">
    <citation type="submission" date="2019-11" db="EMBL/GenBank/DDBJ databases">
        <title>Characterization of Elizabethkingia argenteiflava sp. nov., isolated from inner surface of Soybean Pods.</title>
        <authorList>
            <person name="Mo S."/>
        </authorList>
    </citation>
    <scope>NUCLEOTIDE SEQUENCE [LARGE SCALE GENOMIC DNA]</scope>
    <source>
        <strain evidence="5 6">YB22</strain>
    </source>
</reference>
<comment type="similarity">
    <text evidence="1">Belongs to the carbohydrate kinase PfkB family.</text>
</comment>
<evidence type="ECO:0000256" key="1">
    <source>
        <dbReference type="ARBA" id="ARBA00010688"/>
    </source>
</evidence>
<comment type="caution">
    <text evidence="5">The sequence shown here is derived from an EMBL/GenBank/DDBJ whole genome shotgun (WGS) entry which is preliminary data.</text>
</comment>
<keyword evidence="3 5" id="KW-0418">Kinase</keyword>
<dbReference type="InterPro" id="IPR002173">
    <property type="entry name" value="Carboh/pur_kinase_PfkB_CS"/>
</dbReference>
<feature type="domain" description="Carbohydrate kinase PfkB" evidence="4">
    <location>
        <begin position="23"/>
        <end position="283"/>
    </location>
</feature>
<evidence type="ECO:0000313" key="5">
    <source>
        <dbReference type="EMBL" id="NAW52238.1"/>
    </source>
</evidence>
<keyword evidence="2" id="KW-0808">Transferase</keyword>
<dbReference type="GO" id="GO:0016301">
    <property type="term" value="F:kinase activity"/>
    <property type="evidence" value="ECO:0007669"/>
    <property type="project" value="UniProtKB-KW"/>
</dbReference>
<accession>A0A845Q0R6</accession>
<dbReference type="PANTHER" id="PTHR43085:SF57">
    <property type="entry name" value="CARBOHYDRATE KINASE PFKB DOMAIN-CONTAINING PROTEIN"/>
    <property type="match status" value="1"/>
</dbReference>
<dbReference type="RefSeq" id="WP_166520487.1">
    <property type="nucleotide sequence ID" value="NZ_JAAABJ010000653.1"/>
</dbReference>
<evidence type="ECO:0000256" key="3">
    <source>
        <dbReference type="ARBA" id="ARBA00022777"/>
    </source>
</evidence>
<protein>
    <submittedName>
        <fullName evidence="5">Carbohydrate kinase</fullName>
    </submittedName>
</protein>
<evidence type="ECO:0000313" key="6">
    <source>
        <dbReference type="Proteomes" id="UP000553459"/>
    </source>
</evidence>